<gene>
    <name evidence="3" type="ordered locus">Gura_0103</name>
</gene>
<keyword evidence="2" id="KW-0812">Transmembrane</keyword>
<dbReference type="STRING" id="351605.Gura_0103"/>
<sequence length="163" mass="17471">MRVAGLKLKIMQSIRIPGDERMSNRIVMFFLIMCVAALACGKVQVACAQWTGPPIIPQQPRFQPPQPQQIQTLPNNYLQPALKDLPSAPQVVNGNSGTAGGSDNPAVEPARTEPRPTSAPVKEPVPPPVEKPVSAPEPSNSKTPWLLAAGVVVAAFLIGRRTR</sequence>
<dbReference type="EMBL" id="CP000698">
    <property type="protein sequence ID" value="ABQ24319.1"/>
    <property type="molecule type" value="Genomic_DNA"/>
</dbReference>
<dbReference type="KEGG" id="gur:Gura_0103"/>
<reference evidence="3 4" key="1">
    <citation type="submission" date="2007-05" db="EMBL/GenBank/DDBJ databases">
        <title>Complete sequence of Geobacter uraniireducens Rf4.</title>
        <authorList>
            <consortium name="US DOE Joint Genome Institute"/>
            <person name="Copeland A."/>
            <person name="Lucas S."/>
            <person name="Lapidus A."/>
            <person name="Barry K."/>
            <person name="Detter J.C."/>
            <person name="Glavina del Rio T."/>
            <person name="Hammon N."/>
            <person name="Israni S."/>
            <person name="Dalin E."/>
            <person name="Tice H."/>
            <person name="Pitluck S."/>
            <person name="Chertkov O."/>
            <person name="Brettin T."/>
            <person name="Bruce D."/>
            <person name="Han C."/>
            <person name="Schmutz J."/>
            <person name="Larimer F."/>
            <person name="Land M."/>
            <person name="Hauser L."/>
            <person name="Kyrpides N."/>
            <person name="Mikhailova N."/>
            <person name="Shelobolina E."/>
            <person name="Aklujkar M."/>
            <person name="Lovley D."/>
            <person name="Richardson P."/>
        </authorList>
    </citation>
    <scope>NUCLEOTIDE SEQUENCE [LARGE SCALE GENOMIC DNA]</scope>
    <source>
        <strain evidence="3 4">Rf4</strain>
    </source>
</reference>
<feature type="transmembrane region" description="Helical" evidence="2">
    <location>
        <begin position="143"/>
        <end position="159"/>
    </location>
</feature>
<evidence type="ECO:0000256" key="1">
    <source>
        <dbReference type="SAM" id="MobiDB-lite"/>
    </source>
</evidence>
<feature type="region of interest" description="Disordered" evidence="1">
    <location>
        <begin position="84"/>
        <end position="143"/>
    </location>
</feature>
<keyword evidence="2" id="KW-1133">Transmembrane helix</keyword>
<dbReference type="Proteomes" id="UP000006695">
    <property type="component" value="Chromosome"/>
</dbReference>
<keyword evidence="4" id="KW-1185">Reference proteome</keyword>
<proteinExistence type="predicted"/>
<keyword evidence="2" id="KW-0472">Membrane</keyword>
<evidence type="ECO:0000313" key="3">
    <source>
        <dbReference type="EMBL" id="ABQ24319.1"/>
    </source>
</evidence>
<dbReference type="AlphaFoldDB" id="A5GDN3"/>
<name>A5GDN3_GEOUR</name>
<accession>A5GDN3</accession>
<organism evidence="3 4">
    <name type="scientific">Geotalea uraniireducens (strain Rf4)</name>
    <name type="common">Geobacter uraniireducens</name>
    <dbReference type="NCBI Taxonomy" id="351605"/>
    <lineage>
        <taxon>Bacteria</taxon>
        <taxon>Pseudomonadati</taxon>
        <taxon>Thermodesulfobacteriota</taxon>
        <taxon>Desulfuromonadia</taxon>
        <taxon>Geobacterales</taxon>
        <taxon>Geobacteraceae</taxon>
        <taxon>Geotalea</taxon>
    </lineage>
</organism>
<protein>
    <submittedName>
        <fullName evidence="3">Uncharacterized protein</fullName>
    </submittedName>
</protein>
<evidence type="ECO:0000256" key="2">
    <source>
        <dbReference type="SAM" id="Phobius"/>
    </source>
</evidence>
<dbReference type="HOGENOM" id="CLU_1624778_0_0_7"/>
<evidence type="ECO:0000313" key="4">
    <source>
        <dbReference type="Proteomes" id="UP000006695"/>
    </source>
</evidence>